<keyword evidence="3" id="KW-1185">Reference proteome</keyword>
<dbReference type="PANTHER" id="PTHR43591:SF24">
    <property type="entry name" value="2-METHOXY-6-POLYPRENYL-1,4-BENZOQUINOL METHYLASE, MITOCHONDRIAL"/>
    <property type="match status" value="1"/>
</dbReference>
<dbReference type="CDD" id="cd02440">
    <property type="entry name" value="AdoMet_MTases"/>
    <property type="match status" value="1"/>
</dbReference>
<evidence type="ECO:0000259" key="1">
    <source>
        <dbReference type="Pfam" id="PF13649"/>
    </source>
</evidence>
<keyword evidence="2" id="KW-0808">Transferase</keyword>
<protein>
    <submittedName>
        <fullName evidence="2">Methyltransferase domain-containing protein</fullName>
    </submittedName>
</protein>
<dbReference type="Proteomes" id="UP000665561">
    <property type="component" value="Unassembled WGS sequence"/>
</dbReference>
<dbReference type="Gene3D" id="3.40.50.150">
    <property type="entry name" value="Vaccinia Virus protein VP39"/>
    <property type="match status" value="1"/>
</dbReference>
<dbReference type="GO" id="GO:0032259">
    <property type="term" value="P:methylation"/>
    <property type="evidence" value="ECO:0007669"/>
    <property type="project" value="UniProtKB-KW"/>
</dbReference>
<comment type="caution">
    <text evidence="2">The sequence shown here is derived from an EMBL/GenBank/DDBJ whole genome shotgun (WGS) entry which is preliminary data.</text>
</comment>
<dbReference type="GO" id="GO:0008168">
    <property type="term" value="F:methyltransferase activity"/>
    <property type="evidence" value="ECO:0007669"/>
    <property type="project" value="UniProtKB-KW"/>
</dbReference>
<sequence>MSVDWYNSIALRNGGYRSNAIFTIEGVSPEQIFEEGLVSMLPKFESVLDAGCGHGDFTLKMSKYTKSLIGFDNSSEMIKLAQQLQLESDQVNVVFIEASTKTDLPFTDGQFDLIYDRRGPTSIINHSRILRSGGTIFGIHSGALETVKERLHQNHFVSIEIREFNNSKYIFEDPKEFTTFLSGIPGNPDYSKPAYAEALDLKIKEQTIDGRIEVKEYKYIWKAIKP</sequence>
<keyword evidence="2" id="KW-0489">Methyltransferase</keyword>
<dbReference type="Pfam" id="PF13649">
    <property type="entry name" value="Methyltransf_25"/>
    <property type="match status" value="1"/>
</dbReference>
<evidence type="ECO:0000313" key="3">
    <source>
        <dbReference type="Proteomes" id="UP000665561"/>
    </source>
</evidence>
<dbReference type="PANTHER" id="PTHR43591">
    <property type="entry name" value="METHYLTRANSFERASE"/>
    <property type="match status" value="1"/>
</dbReference>
<evidence type="ECO:0000313" key="2">
    <source>
        <dbReference type="EMBL" id="NBD28189.1"/>
    </source>
</evidence>
<dbReference type="SUPFAM" id="SSF53335">
    <property type="entry name" value="S-adenosyl-L-methionine-dependent methyltransferases"/>
    <property type="match status" value="1"/>
</dbReference>
<reference evidence="2 3" key="1">
    <citation type="submission" date="2020-01" db="EMBL/GenBank/DDBJ databases">
        <title>Paenibacillus soybeanensis sp. nov. isolated from the nodules of soybean (Glycine max(L.) Merr).</title>
        <authorList>
            <person name="Wang H."/>
        </authorList>
    </citation>
    <scope>NUCLEOTIDE SEQUENCE [LARGE SCALE GENOMIC DNA]</scope>
    <source>
        <strain evidence="2 3">T1</strain>
    </source>
</reference>
<dbReference type="InterPro" id="IPR029063">
    <property type="entry name" value="SAM-dependent_MTases_sf"/>
</dbReference>
<dbReference type="InterPro" id="IPR041698">
    <property type="entry name" value="Methyltransf_25"/>
</dbReference>
<accession>A0ABW9XZY9</accession>
<feature type="domain" description="Methyltransferase" evidence="1">
    <location>
        <begin position="47"/>
        <end position="117"/>
    </location>
</feature>
<gene>
    <name evidence="2" type="ORF">GT019_30355</name>
</gene>
<proteinExistence type="predicted"/>
<dbReference type="RefSeq" id="WP_161747209.1">
    <property type="nucleotide sequence ID" value="NZ_JAAAMV010000037.1"/>
</dbReference>
<organism evidence="2 3">
    <name type="scientific">Paenibacillus glycinis</name>
    <dbReference type="NCBI Taxonomy" id="2697035"/>
    <lineage>
        <taxon>Bacteria</taxon>
        <taxon>Bacillati</taxon>
        <taxon>Bacillota</taxon>
        <taxon>Bacilli</taxon>
        <taxon>Bacillales</taxon>
        <taxon>Paenibacillaceae</taxon>
        <taxon>Paenibacillus</taxon>
    </lineage>
</organism>
<dbReference type="EMBL" id="JAAAMV010000037">
    <property type="protein sequence ID" value="NBD28189.1"/>
    <property type="molecule type" value="Genomic_DNA"/>
</dbReference>
<name>A0ABW9XZY9_9BACL</name>